<name>A0A929PU99_9SPHI</name>
<comment type="caution">
    <text evidence="2">The sequence shown here is derived from an EMBL/GenBank/DDBJ whole genome shotgun (WGS) entry which is preliminary data.</text>
</comment>
<feature type="region of interest" description="Disordered" evidence="1">
    <location>
        <begin position="1"/>
        <end position="21"/>
    </location>
</feature>
<dbReference type="RefSeq" id="WP_194109711.1">
    <property type="nucleotide sequence ID" value="NZ_JADFFL010000001.1"/>
</dbReference>
<evidence type="ECO:0000313" key="2">
    <source>
        <dbReference type="EMBL" id="MBE9660513.1"/>
    </source>
</evidence>
<reference evidence="2" key="1">
    <citation type="submission" date="2020-10" db="EMBL/GenBank/DDBJ databases">
        <title>Mucilaginibacter mali sp. nov., isolated from rhizosphere soil of apple orchard.</title>
        <authorList>
            <person name="Lee J.-S."/>
            <person name="Kim H.S."/>
            <person name="Kim J.-S."/>
        </authorList>
    </citation>
    <scope>NUCLEOTIDE SEQUENCE</scope>
    <source>
        <strain evidence="2">KCTC 22746</strain>
    </source>
</reference>
<dbReference type="Proteomes" id="UP000622475">
    <property type="component" value="Unassembled WGS sequence"/>
</dbReference>
<sequence>MEKSSENTNTERATQLRTDYPLCEKDEQARAIKKAQQANKEALNNWREMHKVNTDKKT</sequence>
<accession>A0A929PU99</accession>
<organism evidence="2 3">
    <name type="scientific">Mucilaginibacter myungsuensis</name>
    <dbReference type="NCBI Taxonomy" id="649104"/>
    <lineage>
        <taxon>Bacteria</taxon>
        <taxon>Pseudomonadati</taxon>
        <taxon>Bacteroidota</taxon>
        <taxon>Sphingobacteriia</taxon>
        <taxon>Sphingobacteriales</taxon>
        <taxon>Sphingobacteriaceae</taxon>
        <taxon>Mucilaginibacter</taxon>
    </lineage>
</organism>
<keyword evidence="3" id="KW-1185">Reference proteome</keyword>
<evidence type="ECO:0000313" key="3">
    <source>
        <dbReference type="Proteomes" id="UP000622475"/>
    </source>
</evidence>
<dbReference type="EMBL" id="JADFFL010000001">
    <property type="protein sequence ID" value="MBE9660513.1"/>
    <property type="molecule type" value="Genomic_DNA"/>
</dbReference>
<dbReference type="AlphaFoldDB" id="A0A929PU99"/>
<feature type="compositionally biased region" description="Polar residues" evidence="1">
    <location>
        <begin position="1"/>
        <end position="17"/>
    </location>
</feature>
<protein>
    <submittedName>
        <fullName evidence="2">Uncharacterized protein</fullName>
    </submittedName>
</protein>
<feature type="compositionally biased region" description="Basic and acidic residues" evidence="1">
    <location>
        <begin position="47"/>
        <end position="58"/>
    </location>
</feature>
<feature type="region of interest" description="Disordered" evidence="1">
    <location>
        <begin position="33"/>
        <end position="58"/>
    </location>
</feature>
<gene>
    <name evidence="2" type="ORF">IRJ16_01325</name>
</gene>
<proteinExistence type="predicted"/>
<evidence type="ECO:0000256" key="1">
    <source>
        <dbReference type="SAM" id="MobiDB-lite"/>
    </source>
</evidence>